<dbReference type="NCBIfam" id="TIGR01393">
    <property type="entry name" value="lepA"/>
    <property type="match status" value="1"/>
</dbReference>
<evidence type="ECO:0000256" key="9">
    <source>
        <dbReference type="ARBA" id="ARBA00057626"/>
    </source>
</evidence>
<reference evidence="14 15" key="1">
    <citation type="submission" date="2017-04" db="EMBL/GenBank/DDBJ databases">
        <authorList>
            <person name="Afonso C.L."/>
            <person name="Miller P.J."/>
            <person name="Scott M.A."/>
            <person name="Spackman E."/>
            <person name="Goraichik I."/>
            <person name="Dimitrov K.M."/>
            <person name="Suarez D.L."/>
            <person name="Swayne D.E."/>
        </authorList>
    </citation>
    <scope>NUCLEOTIDE SEQUENCE [LARGE SCALE GENOMIC DNA]</scope>
    <source>
        <strain evidence="14 15">USBA 355</strain>
    </source>
</reference>
<dbReference type="Pfam" id="PF00679">
    <property type="entry name" value="EFG_C"/>
    <property type="match status" value="1"/>
</dbReference>
<dbReference type="Pfam" id="PF03144">
    <property type="entry name" value="GTP_EFTU_D2"/>
    <property type="match status" value="1"/>
</dbReference>
<dbReference type="InterPro" id="IPR035654">
    <property type="entry name" value="LepA_IV"/>
</dbReference>
<dbReference type="PROSITE" id="PS00301">
    <property type="entry name" value="G_TR_1"/>
    <property type="match status" value="1"/>
</dbReference>
<dbReference type="GO" id="GO:0003746">
    <property type="term" value="F:translation elongation factor activity"/>
    <property type="evidence" value="ECO:0007669"/>
    <property type="project" value="UniProtKB-UniRule"/>
</dbReference>
<dbReference type="GO" id="GO:0043022">
    <property type="term" value="F:ribosome binding"/>
    <property type="evidence" value="ECO:0007669"/>
    <property type="project" value="UniProtKB-UniRule"/>
</dbReference>
<evidence type="ECO:0000256" key="12">
    <source>
        <dbReference type="HAMAP-Rule" id="MF_00071"/>
    </source>
</evidence>
<dbReference type="CDD" id="cd01890">
    <property type="entry name" value="LepA"/>
    <property type="match status" value="1"/>
</dbReference>
<dbReference type="Pfam" id="PF06421">
    <property type="entry name" value="LepA_C"/>
    <property type="match status" value="1"/>
</dbReference>
<keyword evidence="15" id="KW-1185">Reference proteome</keyword>
<dbReference type="FunFam" id="3.30.70.240:FF:000007">
    <property type="entry name" value="Translation factor GUF1, mitochondrial"/>
    <property type="match status" value="1"/>
</dbReference>
<organism evidence="14 15">
    <name type="scientific">Tistlia consotensis USBA 355</name>
    <dbReference type="NCBI Taxonomy" id="560819"/>
    <lineage>
        <taxon>Bacteria</taxon>
        <taxon>Pseudomonadati</taxon>
        <taxon>Pseudomonadota</taxon>
        <taxon>Alphaproteobacteria</taxon>
        <taxon>Rhodospirillales</taxon>
        <taxon>Rhodovibrionaceae</taxon>
        <taxon>Tistlia</taxon>
    </lineage>
</organism>
<evidence type="ECO:0000256" key="1">
    <source>
        <dbReference type="ARBA" id="ARBA00005454"/>
    </source>
</evidence>
<dbReference type="CDD" id="cd03699">
    <property type="entry name" value="EF4_II"/>
    <property type="match status" value="1"/>
</dbReference>
<dbReference type="InterPro" id="IPR004161">
    <property type="entry name" value="EFTu-like_2"/>
</dbReference>
<keyword evidence="3 12" id="KW-0547">Nucleotide-binding</keyword>
<dbReference type="SUPFAM" id="SSF50447">
    <property type="entry name" value="Translation proteins"/>
    <property type="match status" value="1"/>
</dbReference>
<keyword evidence="5 12" id="KW-0648">Protein biosynthesis</keyword>
<dbReference type="InterPro" id="IPR035647">
    <property type="entry name" value="EFG_III/V"/>
</dbReference>
<dbReference type="FunFam" id="3.40.50.300:FF:000078">
    <property type="entry name" value="Elongation factor 4"/>
    <property type="match status" value="1"/>
</dbReference>
<dbReference type="RefSeq" id="WP_085125100.1">
    <property type="nucleotide sequence ID" value="NZ_FWZX01000024.1"/>
</dbReference>
<evidence type="ECO:0000256" key="3">
    <source>
        <dbReference type="ARBA" id="ARBA00022741"/>
    </source>
</evidence>
<dbReference type="SUPFAM" id="SSF54980">
    <property type="entry name" value="EF-G C-terminal domain-like"/>
    <property type="match status" value="2"/>
</dbReference>
<keyword evidence="7 12" id="KW-0472">Membrane</keyword>
<dbReference type="Gene3D" id="3.30.70.240">
    <property type="match status" value="1"/>
</dbReference>
<gene>
    <name evidence="12" type="primary">lepA</name>
    <name evidence="14" type="ORF">SAMN05428998_12448</name>
</gene>
<accession>A0A1Y6CML2</accession>
<dbReference type="GO" id="GO:0097216">
    <property type="term" value="F:guanosine tetraphosphate binding"/>
    <property type="evidence" value="ECO:0007669"/>
    <property type="project" value="UniProtKB-ARBA"/>
</dbReference>
<dbReference type="FunFam" id="3.30.70.2570:FF:000001">
    <property type="entry name" value="Translation factor GUF1, mitochondrial"/>
    <property type="match status" value="1"/>
</dbReference>
<evidence type="ECO:0000256" key="11">
    <source>
        <dbReference type="ARBA" id="ARBA00066744"/>
    </source>
</evidence>
<dbReference type="Proteomes" id="UP000192917">
    <property type="component" value="Unassembled WGS sequence"/>
</dbReference>
<evidence type="ECO:0000256" key="10">
    <source>
        <dbReference type="ARBA" id="ARBA00061052"/>
    </source>
</evidence>
<dbReference type="NCBIfam" id="TIGR00231">
    <property type="entry name" value="small_GTP"/>
    <property type="match status" value="1"/>
</dbReference>
<evidence type="ECO:0000256" key="5">
    <source>
        <dbReference type="ARBA" id="ARBA00022917"/>
    </source>
</evidence>
<evidence type="ECO:0000256" key="4">
    <source>
        <dbReference type="ARBA" id="ARBA00022801"/>
    </source>
</evidence>
<dbReference type="PRINTS" id="PR00315">
    <property type="entry name" value="ELONGATNFCT"/>
</dbReference>
<dbReference type="InterPro" id="IPR000795">
    <property type="entry name" value="T_Tr_GTP-bd_dom"/>
</dbReference>
<evidence type="ECO:0000256" key="8">
    <source>
        <dbReference type="ARBA" id="ARBA00050293"/>
    </source>
</evidence>
<dbReference type="STRING" id="560819.SAMN05428998_12448"/>
<comment type="similarity">
    <text evidence="10">Belongs to the GTP-binding elongation factor family. LepA subfamily.</text>
</comment>
<dbReference type="Gene3D" id="3.30.70.870">
    <property type="entry name" value="Elongation Factor G (Translational Gtpase), domain 3"/>
    <property type="match status" value="1"/>
</dbReference>
<feature type="domain" description="Tr-type G" evidence="13">
    <location>
        <begin position="5"/>
        <end position="187"/>
    </location>
</feature>
<dbReference type="InterPro" id="IPR009000">
    <property type="entry name" value="Transl_B-barrel_sf"/>
</dbReference>
<dbReference type="SMART" id="SM00838">
    <property type="entry name" value="EFG_C"/>
    <property type="match status" value="1"/>
</dbReference>
<feature type="binding site" evidence="12">
    <location>
        <begin position="17"/>
        <end position="22"/>
    </location>
    <ligand>
        <name>GTP</name>
        <dbReference type="ChEBI" id="CHEBI:37565"/>
    </ligand>
</feature>
<proteinExistence type="inferred from homology"/>
<dbReference type="Gene3D" id="3.30.70.2570">
    <property type="entry name" value="Elongation factor 4, C-terminal domain"/>
    <property type="match status" value="1"/>
</dbReference>
<dbReference type="GO" id="GO:0005525">
    <property type="term" value="F:GTP binding"/>
    <property type="evidence" value="ECO:0007669"/>
    <property type="project" value="UniProtKB-UniRule"/>
</dbReference>
<dbReference type="InterPro" id="IPR031157">
    <property type="entry name" value="G_TR_CS"/>
</dbReference>
<dbReference type="HAMAP" id="MF_00071">
    <property type="entry name" value="LepA"/>
    <property type="match status" value="1"/>
</dbReference>
<evidence type="ECO:0000313" key="15">
    <source>
        <dbReference type="Proteomes" id="UP000192917"/>
    </source>
</evidence>
<dbReference type="Gene3D" id="2.40.30.10">
    <property type="entry name" value="Translation factors"/>
    <property type="match status" value="1"/>
</dbReference>
<dbReference type="GO" id="GO:0005886">
    <property type="term" value="C:plasma membrane"/>
    <property type="evidence" value="ECO:0007669"/>
    <property type="project" value="UniProtKB-SubCell"/>
</dbReference>
<dbReference type="EC" id="3.6.5.n1" evidence="11 12"/>
<feature type="binding site" evidence="12">
    <location>
        <begin position="134"/>
        <end position="137"/>
    </location>
    <ligand>
        <name>GTP</name>
        <dbReference type="ChEBI" id="CHEBI:37565"/>
    </ligand>
</feature>
<keyword evidence="4 12" id="KW-0378">Hydrolase</keyword>
<dbReference type="InterPro" id="IPR027417">
    <property type="entry name" value="P-loop_NTPase"/>
</dbReference>
<dbReference type="Gene3D" id="3.40.50.300">
    <property type="entry name" value="P-loop containing nucleotide triphosphate hydrolases"/>
    <property type="match status" value="1"/>
</dbReference>
<evidence type="ECO:0000256" key="2">
    <source>
        <dbReference type="ARBA" id="ARBA00022475"/>
    </source>
</evidence>
<dbReference type="GO" id="GO:0003924">
    <property type="term" value="F:GTPase activity"/>
    <property type="evidence" value="ECO:0007669"/>
    <property type="project" value="UniProtKB-UniRule"/>
</dbReference>
<dbReference type="Pfam" id="PF00009">
    <property type="entry name" value="GTP_EFTU"/>
    <property type="match status" value="1"/>
</dbReference>
<dbReference type="PANTHER" id="PTHR43512">
    <property type="entry name" value="TRANSLATION FACTOR GUF1-RELATED"/>
    <property type="match status" value="1"/>
</dbReference>
<sequence>MTDLSHIRNFAIIAHIDHGKSTLADRMIQLCGGLTEREMKEQVLDSMELERERGITIKAQTVRLRYEARDGKVYTLNMIDTPGHVDFSYEVSRSMKACEGSILLVDASQGVEAQTLANVYLALEHDHEIIPVLNKIDLPAAEPLRIMEQIEEVIGLDTSDALMISAKTGKGVAEVLEAIVKRLPPPAGDAEAPLKALIVDSWYDSYLGVVTLIRVMDGRIKAGTKIRMLGTRAVHDVTEVGIFGPARKKVAELGPGELGYVISGVKDIADAKVGDTVTDERRPCDAPLSGFKPSIPVVFCGLFAADTAEYEDLRDSLGKLALNDSSFVFEPEVSPALGFGFRCGFLGMLHLEIVQERLEREFDLDLITTAPSVVYNIHLRNGAVEQLHNPSDMPDPTRIEFIEEPWIKATILVPDEFLGAVLKLCEEKRGIQQELTYAGSRAMVVYELPLNEVVFDFYDRLKSVTRGYASFDYHLIGYREGDLVKVSILVNNEPVDALSLIVHRNLAEPRGRALCAKLKELIPRQLFKIAIQAAIGGKVIARETVSALRKDVTAKCYGGDATRKRKLLEKQKAGKKRMRQFGNVEIPQSAFLAALKMDAN</sequence>
<dbReference type="FunFam" id="2.40.30.10:FF:000015">
    <property type="entry name" value="Translation factor GUF1, mitochondrial"/>
    <property type="match status" value="1"/>
</dbReference>
<comment type="similarity">
    <text evidence="1 12">Belongs to the TRAFAC class translation factor GTPase superfamily. Classic translation factor GTPase family. LepA subfamily.</text>
</comment>
<comment type="function">
    <text evidence="9 12">Required for accurate and efficient protein synthesis under certain stress conditions. May act as a fidelity factor of the translation reaction, by catalyzing a one-codon backward translocation of tRNAs on improperly translocated ribosomes. Back-translocation proceeds from a post-translocation (POST) complex to a pre-translocation (PRE) complex, thus giving elongation factor G a second chance to translocate the tRNAs correctly. Binds to ribosomes in a GTP-dependent manner.</text>
</comment>
<dbReference type="InterPro" id="IPR038363">
    <property type="entry name" value="LepA_C_sf"/>
</dbReference>
<keyword evidence="2 12" id="KW-1003">Cell membrane</keyword>
<comment type="subcellular location">
    <subcellularLocation>
        <location evidence="12">Cell membrane</location>
        <topology evidence="12">Peripheral membrane protein</topology>
        <orientation evidence="12">Cytoplasmic side</orientation>
    </subcellularLocation>
</comment>
<dbReference type="CDD" id="cd16260">
    <property type="entry name" value="EF4_III"/>
    <property type="match status" value="1"/>
</dbReference>
<protein>
    <recommendedName>
        <fullName evidence="11 12">Elongation factor 4</fullName>
        <shortName evidence="12">EF-4</shortName>
        <ecNumber evidence="11 12">3.6.5.n1</ecNumber>
    </recommendedName>
    <alternativeName>
        <fullName evidence="12">Ribosomal back-translocase LepA</fullName>
    </alternativeName>
</protein>
<dbReference type="InterPro" id="IPR000640">
    <property type="entry name" value="EFG_V-like"/>
</dbReference>
<keyword evidence="6 12" id="KW-0342">GTP-binding</keyword>
<dbReference type="GO" id="GO:0045727">
    <property type="term" value="P:positive regulation of translation"/>
    <property type="evidence" value="ECO:0007669"/>
    <property type="project" value="UniProtKB-UniRule"/>
</dbReference>
<dbReference type="SUPFAM" id="SSF52540">
    <property type="entry name" value="P-loop containing nucleoside triphosphate hydrolases"/>
    <property type="match status" value="1"/>
</dbReference>
<comment type="catalytic activity">
    <reaction evidence="8 12">
        <text>GTP + H2O = GDP + phosphate + H(+)</text>
        <dbReference type="Rhea" id="RHEA:19669"/>
        <dbReference type="ChEBI" id="CHEBI:15377"/>
        <dbReference type="ChEBI" id="CHEBI:15378"/>
        <dbReference type="ChEBI" id="CHEBI:37565"/>
        <dbReference type="ChEBI" id="CHEBI:43474"/>
        <dbReference type="ChEBI" id="CHEBI:58189"/>
        <dbReference type="EC" id="3.6.5.n1"/>
    </reaction>
</comment>
<evidence type="ECO:0000256" key="6">
    <source>
        <dbReference type="ARBA" id="ARBA00023134"/>
    </source>
</evidence>
<dbReference type="InterPro" id="IPR006297">
    <property type="entry name" value="EF-4"/>
</dbReference>
<name>A0A1Y6CML2_9PROT</name>
<dbReference type="PROSITE" id="PS51722">
    <property type="entry name" value="G_TR_2"/>
    <property type="match status" value="1"/>
</dbReference>
<evidence type="ECO:0000313" key="14">
    <source>
        <dbReference type="EMBL" id="SMF62850.1"/>
    </source>
</evidence>
<dbReference type="EMBL" id="FWZX01000024">
    <property type="protein sequence ID" value="SMF62850.1"/>
    <property type="molecule type" value="Genomic_DNA"/>
</dbReference>
<dbReference type="PANTHER" id="PTHR43512:SF4">
    <property type="entry name" value="TRANSLATION FACTOR GUF1 HOMOLOG, CHLOROPLASTIC"/>
    <property type="match status" value="1"/>
</dbReference>
<dbReference type="InterPro" id="IPR013842">
    <property type="entry name" value="LepA_CTD"/>
</dbReference>
<dbReference type="AlphaFoldDB" id="A0A1Y6CML2"/>
<evidence type="ECO:0000256" key="7">
    <source>
        <dbReference type="ARBA" id="ARBA00023136"/>
    </source>
</evidence>
<evidence type="ECO:0000259" key="13">
    <source>
        <dbReference type="PROSITE" id="PS51722"/>
    </source>
</evidence>
<dbReference type="InterPro" id="IPR005225">
    <property type="entry name" value="Small_GTP-bd"/>
</dbReference>
<dbReference type="CDD" id="cd03709">
    <property type="entry name" value="lepA_C"/>
    <property type="match status" value="1"/>
</dbReference>
<dbReference type="FunFam" id="3.30.70.870:FF:000004">
    <property type="entry name" value="Translation factor GUF1, mitochondrial"/>
    <property type="match status" value="1"/>
</dbReference>